<evidence type="ECO:0000313" key="3">
    <source>
        <dbReference type="EMBL" id="SFS96532.1"/>
    </source>
</evidence>
<dbReference type="EMBL" id="FPAI01000022">
    <property type="protein sequence ID" value="SFS96532.1"/>
    <property type="molecule type" value="Genomic_DNA"/>
</dbReference>
<name>A0A1I6U532_9BACI</name>
<reference evidence="3 4" key="1">
    <citation type="submission" date="2016-10" db="EMBL/GenBank/DDBJ databases">
        <authorList>
            <person name="de Groot N.N."/>
        </authorList>
    </citation>
    <scope>NUCLEOTIDE SEQUENCE [LARGE SCALE GENOMIC DNA]</scope>
    <source>
        <strain evidence="3 4">DSM 17074</strain>
    </source>
</reference>
<protein>
    <submittedName>
        <fullName evidence="3">Uncharacterized protein</fullName>
    </submittedName>
</protein>
<evidence type="ECO:0000313" key="5">
    <source>
        <dbReference type="Proteomes" id="UP000321773"/>
    </source>
</evidence>
<proteinExistence type="predicted"/>
<dbReference type="AlphaFoldDB" id="A0A1I6U532"/>
<organism evidence="3 4">
    <name type="scientific">Halolactibacillus miurensis</name>
    <dbReference type="NCBI Taxonomy" id="306541"/>
    <lineage>
        <taxon>Bacteria</taxon>
        <taxon>Bacillati</taxon>
        <taxon>Bacillota</taxon>
        <taxon>Bacilli</taxon>
        <taxon>Bacillales</taxon>
        <taxon>Bacillaceae</taxon>
        <taxon>Halolactibacillus</taxon>
    </lineage>
</organism>
<dbReference type="RefSeq" id="WP_089855015.1">
    <property type="nucleotide sequence ID" value="NZ_BJWJ01000023.1"/>
</dbReference>
<evidence type="ECO:0000313" key="2">
    <source>
        <dbReference type="EMBL" id="GEM05095.1"/>
    </source>
</evidence>
<reference evidence="2 5" key="2">
    <citation type="submission" date="2019-07" db="EMBL/GenBank/DDBJ databases">
        <title>Whole genome shotgun sequence of Halolactibacillus miurensis NBRC 100873.</title>
        <authorList>
            <person name="Hosoyama A."/>
            <person name="Uohara A."/>
            <person name="Ohji S."/>
            <person name="Ichikawa N."/>
        </authorList>
    </citation>
    <scope>NUCLEOTIDE SEQUENCE [LARGE SCALE GENOMIC DNA]</scope>
    <source>
        <strain evidence="2 5">NBRC 100873</strain>
    </source>
</reference>
<evidence type="ECO:0000256" key="1">
    <source>
        <dbReference type="SAM" id="MobiDB-lite"/>
    </source>
</evidence>
<keyword evidence="5" id="KW-1185">Reference proteome</keyword>
<gene>
    <name evidence="2" type="ORF">HMI01_20830</name>
    <name evidence="3" type="ORF">SAMN05421668_1222</name>
</gene>
<dbReference type="STRING" id="306541.SAMN05421668_1222"/>
<dbReference type="EMBL" id="BJWJ01000023">
    <property type="protein sequence ID" value="GEM05095.1"/>
    <property type="molecule type" value="Genomic_DNA"/>
</dbReference>
<sequence length="140" mass="16262">MNEYFKNDVNTPNPGSRESSVHYSNVRFKKAKKQAELNPFPIDKVIEYINDFLNDIGVKKVSSPMVGATSIDYDSIKITNNLNDVRDIVWLKFTKDGYIGVVAVSNDINFDTPRSEEDYNKKIKVFNNWSKQYEYRFDMA</sequence>
<dbReference type="OrthoDB" id="2339657at2"/>
<dbReference type="Proteomes" id="UP000321773">
    <property type="component" value="Unassembled WGS sequence"/>
</dbReference>
<accession>A0A1I6U532</accession>
<feature type="region of interest" description="Disordered" evidence="1">
    <location>
        <begin position="1"/>
        <end position="21"/>
    </location>
</feature>
<feature type="compositionally biased region" description="Polar residues" evidence="1">
    <location>
        <begin position="8"/>
        <end position="21"/>
    </location>
</feature>
<dbReference type="Proteomes" id="UP000199139">
    <property type="component" value="Unassembled WGS sequence"/>
</dbReference>
<evidence type="ECO:0000313" key="4">
    <source>
        <dbReference type="Proteomes" id="UP000199139"/>
    </source>
</evidence>